<name>A0A1I0LTI6_9ACTN</name>
<dbReference type="Proteomes" id="UP000199361">
    <property type="component" value="Unassembled WGS sequence"/>
</dbReference>
<dbReference type="AlphaFoldDB" id="A0A1I0LTI6"/>
<accession>A0A1I0LTI6</accession>
<protein>
    <submittedName>
        <fullName evidence="1">Uncharacterized protein</fullName>
    </submittedName>
</protein>
<proteinExistence type="predicted"/>
<evidence type="ECO:0000313" key="2">
    <source>
        <dbReference type="Proteomes" id="UP000199361"/>
    </source>
</evidence>
<organism evidence="1 2">
    <name type="scientific">Nonomuraea wenchangensis</name>
    <dbReference type="NCBI Taxonomy" id="568860"/>
    <lineage>
        <taxon>Bacteria</taxon>
        <taxon>Bacillati</taxon>
        <taxon>Actinomycetota</taxon>
        <taxon>Actinomycetes</taxon>
        <taxon>Streptosporangiales</taxon>
        <taxon>Streptosporangiaceae</taxon>
        <taxon>Nonomuraea</taxon>
    </lineage>
</organism>
<dbReference type="EMBL" id="FOHX01000027">
    <property type="protein sequence ID" value="SEU46418.1"/>
    <property type="molecule type" value="Genomic_DNA"/>
</dbReference>
<gene>
    <name evidence="1" type="ORF">SAMN05421811_12729</name>
</gene>
<reference evidence="1 2" key="1">
    <citation type="submission" date="2016-10" db="EMBL/GenBank/DDBJ databases">
        <authorList>
            <person name="de Groot N.N."/>
        </authorList>
    </citation>
    <scope>NUCLEOTIDE SEQUENCE [LARGE SCALE GENOMIC DNA]</scope>
    <source>
        <strain evidence="1 2">CGMCC 4.5598</strain>
    </source>
</reference>
<evidence type="ECO:0000313" key="1">
    <source>
        <dbReference type="EMBL" id="SEU46418.1"/>
    </source>
</evidence>
<dbReference type="STRING" id="568860.SAMN05421811_12729"/>
<keyword evidence="2" id="KW-1185">Reference proteome</keyword>
<dbReference type="RefSeq" id="WP_091094003.1">
    <property type="nucleotide sequence ID" value="NZ_FOHX01000027.1"/>
</dbReference>
<dbReference type="OrthoDB" id="9863772at2"/>
<sequence>MSTAADFQKRAMDEAVQALAKRLRERDATEPGQREPADVFARRFITDMNGHGWRLTPAGRVNPLARRPPDDPTAVTQRGAALAFAELAKVIEKRAGINQDEGDEA</sequence>